<comment type="caution">
    <text evidence="1">The sequence shown here is derived from an EMBL/GenBank/DDBJ whole genome shotgun (WGS) entry which is preliminary data.</text>
</comment>
<dbReference type="Proteomes" id="UP000607397">
    <property type="component" value="Unassembled WGS sequence"/>
</dbReference>
<keyword evidence="2" id="KW-1185">Reference proteome</keyword>
<gene>
    <name evidence="1" type="ORF">GS597_01405</name>
</gene>
<evidence type="ECO:0000313" key="1">
    <source>
        <dbReference type="EMBL" id="NCJ05196.1"/>
    </source>
</evidence>
<proteinExistence type="predicted"/>
<dbReference type="EMBL" id="WVIC01000002">
    <property type="protein sequence ID" value="NCJ05196.1"/>
    <property type="molecule type" value="Genomic_DNA"/>
</dbReference>
<dbReference type="Pfam" id="PF06074">
    <property type="entry name" value="Portal_Mu"/>
    <property type="match status" value="1"/>
</dbReference>
<protein>
    <submittedName>
        <fullName evidence="1">DUF935 family protein</fullName>
    </submittedName>
</protein>
<dbReference type="AlphaFoldDB" id="A0A8K2ABU0"/>
<evidence type="ECO:0000313" key="2">
    <source>
        <dbReference type="Proteomes" id="UP000607397"/>
    </source>
</evidence>
<organism evidence="1 2">
    <name type="scientific">Petrachloros mirabilis ULC683</name>
    <dbReference type="NCBI Taxonomy" id="2781853"/>
    <lineage>
        <taxon>Bacteria</taxon>
        <taxon>Bacillati</taxon>
        <taxon>Cyanobacteriota</taxon>
        <taxon>Cyanophyceae</taxon>
        <taxon>Synechococcales</taxon>
        <taxon>Petrachlorosaceae</taxon>
        <taxon>Petrachloros</taxon>
        <taxon>Petrachloros mirabilis</taxon>
    </lineage>
</organism>
<dbReference type="RefSeq" id="WP_161823676.1">
    <property type="nucleotide sequence ID" value="NZ_WVIC01000002.1"/>
</dbReference>
<name>A0A8K2ABU0_9CYAN</name>
<sequence length="499" mass="56414">MTNANPKPNWTELATIQDGRDITRGYLGPLLTYQDKILQMRGGGDLEIYEEILRDDMARAAQRQRREGMLAWPWEVRPGRRRFQEETEADRRAADLVREMLDGIPTDSIFGKMHYGFWYGYAIAETLFATDDRWVVWDDSRGGLKVKKAKRFRFDSQGQLRLLTYGKMHYGEALPPEKFWHFCYGADNDDDPYGLGDAHFCYWPVTIKRQGLTAWLTFLRRFALGFPLGKYPAGTPPEEQAKLKRVVEGLASDAGGIIPEGMAIDLLEARRSGNAEFSVLDEKCDDAIARIILGETMTIDAEGGQYKGETHLSIQQQMILADSDALCASFSRGPVRQLIEYNRARLGDAAIPSVWRVPPRQDDLKLTSEIYANLYEIGFEPKEVSQIEERFGGQWQRKATPPEVPGALLDTEFAETDPIEDQESIDTFLDELSDQELAAEMEALLEPLVNFLQSGDGEGAMERLAELYPMLDSAALEERLARAFFLAEVIGRIGAQEEV</sequence>
<reference evidence="1" key="1">
    <citation type="submission" date="2019-12" db="EMBL/GenBank/DDBJ databases">
        <title>High-Quality draft genome sequences of three cyanobacteria isolated from the limestone walls of the Old Cathedral of Coimbra.</title>
        <authorList>
            <person name="Tiago I."/>
            <person name="Soares F."/>
            <person name="Portugal A."/>
        </authorList>
    </citation>
    <scope>NUCLEOTIDE SEQUENCE [LARGE SCALE GENOMIC DNA]</scope>
    <source>
        <strain evidence="1">C</strain>
    </source>
</reference>
<accession>A0A8K2ABU0</accession>
<dbReference type="InterPro" id="IPR009279">
    <property type="entry name" value="Portal_Mu"/>
</dbReference>